<gene>
    <name evidence="3" type="ORF">EV191_110171</name>
</gene>
<organism evidence="3 4">
    <name type="scientific">Tamaricihabitans halophyticus</name>
    <dbReference type="NCBI Taxonomy" id="1262583"/>
    <lineage>
        <taxon>Bacteria</taxon>
        <taxon>Bacillati</taxon>
        <taxon>Actinomycetota</taxon>
        <taxon>Actinomycetes</taxon>
        <taxon>Pseudonocardiales</taxon>
        <taxon>Pseudonocardiaceae</taxon>
        <taxon>Tamaricihabitans</taxon>
    </lineage>
</organism>
<evidence type="ECO:0000256" key="1">
    <source>
        <dbReference type="SAM" id="MobiDB-lite"/>
    </source>
</evidence>
<dbReference type="Proteomes" id="UP000294911">
    <property type="component" value="Unassembled WGS sequence"/>
</dbReference>
<dbReference type="RefSeq" id="WP_132878880.1">
    <property type="nucleotide sequence ID" value="NZ_SLXQ01000010.1"/>
</dbReference>
<evidence type="ECO:0000256" key="2">
    <source>
        <dbReference type="SAM" id="Phobius"/>
    </source>
</evidence>
<keyword evidence="2" id="KW-1133">Transmembrane helix</keyword>
<dbReference type="EMBL" id="SLXQ01000010">
    <property type="protein sequence ID" value="TCP48611.1"/>
    <property type="molecule type" value="Genomic_DNA"/>
</dbReference>
<proteinExistence type="predicted"/>
<comment type="caution">
    <text evidence="3">The sequence shown here is derived from an EMBL/GenBank/DDBJ whole genome shotgun (WGS) entry which is preliminary data.</text>
</comment>
<keyword evidence="4" id="KW-1185">Reference proteome</keyword>
<accession>A0A4R2QNI0</accession>
<sequence>MPVFLRILRVVLLVGGFAFLVLALAQEIFYAKGSGRLDVELTCTPDEFEPLVTVCSTDLMPNNSVFADIRIRDVLYAVIGIGFLLAALIVSLSGIRRALLPGPVRTGSAQLAAPMPAGPAAGVAYSPVQFPQPGQPGWSAPPGHGAPWSPDQPPR</sequence>
<evidence type="ECO:0000313" key="4">
    <source>
        <dbReference type="Proteomes" id="UP000294911"/>
    </source>
</evidence>
<name>A0A4R2QNI0_9PSEU</name>
<reference evidence="3 4" key="1">
    <citation type="submission" date="2019-03" db="EMBL/GenBank/DDBJ databases">
        <title>Genomic Encyclopedia of Type Strains, Phase IV (KMG-IV): sequencing the most valuable type-strain genomes for metagenomic binning, comparative biology and taxonomic classification.</title>
        <authorList>
            <person name="Goeker M."/>
        </authorList>
    </citation>
    <scope>NUCLEOTIDE SEQUENCE [LARGE SCALE GENOMIC DNA]</scope>
    <source>
        <strain evidence="3 4">DSM 45765</strain>
    </source>
</reference>
<evidence type="ECO:0000313" key="3">
    <source>
        <dbReference type="EMBL" id="TCP48611.1"/>
    </source>
</evidence>
<protein>
    <submittedName>
        <fullName evidence="3">Uncharacterized protein</fullName>
    </submittedName>
</protein>
<keyword evidence="2" id="KW-0812">Transmembrane</keyword>
<feature type="region of interest" description="Disordered" evidence="1">
    <location>
        <begin position="124"/>
        <end position="155"/>
    </location>
</feature>
<dbReference type="AlphaFoldDB" id="A0A4R2QNI0"/>
<feature type="transmembrane region" description="Helical" evidence="2">
    <location>
        <begin position="74"/>
        <end position="95"/>
    </location>
</feature>
<keyword evidence="2" id="KW-0472">Membrane</keyword>